<dbReference type="Gene3D" id="3.40.50.10860">
    <property type="entry name" value="Leucine Dehydrogenase, chain A, domain 1"/>
    <property type="match status" value="1"/>
</dbReference>
<evidence type="ECO:0000313" key="5">
    <source>
        <dbReference type="Proteomes" id="UP000274391"/>
    </source>
</evidence>
<dbReference type="EMBL" id="RQVS01000005">
    <property type="protein sequence ID" value="RRJ87295.1"/>
    <property type="molecule type" value="Genomic_DNA"/>
</dbReference>
<keyword evidence="2" id="KW-0028">Amino-acid biosynthesis</keyword>
<dbReference type="InterPro" id="IPR046346">
    <property type="entry name" value="Aminoacid_DH-like_N_sf"/>
</dbReference>
<dbReference type="Gene3D" id="3.40.50.720">
    <property type="entry name" value="NAD(P)-binding Rossmann-like Domain"/>
    <property type="match status" value="1"/>
</dbReference>
<dbReference type="Pfam" id="PF08501">
    <property type="entry name" value="Shikimate_dh_N"/>
    <property type="match status" value="1"/>
</dbReference>
<dbReference type="OrthoDB" id="9776868at2"/>
<dbReference type="PANTHER" id="PTHR21089:SF1">
    <property type="entry name" value="BIFUNCTIONAL 3-DEHYDROQUINATE DEHYDRATASE_SHIKIMATE DEHYDROGENASE, CHLOROPLASTIC"/>
    <property type="match status" value="1"/>
</dbReference>
<evidence type="ECO:0000313" key="4">
    <source>
        <dbReference type="EMBL" id="RRJ87295.1"/>
    </source>
</evidence>
<keyword evidence="2" id="KW-0057">Aromatic amino acid biosynthesis</keyword>
<dbReference type="InterPro" id="IPR013708">
    <property type="entry name" value="Shikimate_DH-bd_N"/>
</dbReference>
<accession>A0A3P3VWY1</accession>
<dbReference type="SUPFAM" id="SSF51735">
    <property type="entry name" value="NAD(P)-binding Rossmann-fold domains"/>
    <property type="match status" value="1"/>
</dbReference>
<name>A0A3P3VWY1_9MICO</name>
<organism evidence="4 5">
    <name type="scientific">Gulosibacter macacae</name>
    <dbReference type="NCBI Taxonomy" id="2488791"/>
    <lineage>
        <taxon>Bacteria</taxon>
        <taxon>Bacillati</taxon>
        <taxon>Actinomycetota</taxon>
        <taxon>Actinomycetes</taxon>
        <taxon>Micrococcales</taxon>
        <taxon>Microbacteriaceae</taxon>
        <taxon>Gulosibacter</taxon>
    </lineage>
</organism>
<reference evidence="4 5" key="1">
    <citation type="submission" date="2018-11" db="EMBL/GenBank/DDBJ databases">
        <title>YIM 102482-1 draft genome.</title>
        <authorList>
            <person name="Li G."/>
            <person name="Jiang Y."/>
        </authorList>
    </citation>
    <scope>NUCLEOTIDE SEQUENCE [LARGE SCALE GENOMIC DNA]</scope>
    <source>
        <strain evidence="4 5">YIM 102482-1</strain>
    </source>
</reference>
<dbReference type="AlphaFoldDB" id="A0A3P3VWY1"/>
<keyword evidence="5" id="KW-1185">Reference proteome</keyword>
<dbReference type="GO" id="GO:0005829">
    <property type="term" value="C:cytosol"/>
    <property type="evidence" value="ECO:0007669"/>
    <property type="project" value="TreeGrafter"/>
</dbReference>
<dbReference type="GO" id="GO:0019632">
    <property type="term" value="P:shikimate metabolic process"/>
    <property type="evidence" value="ECO:0007669"/>
    <property type="project" value="TreeGrafter"/>
</dbReference>
<sequence>MSTLARPCFRTPTRNTSWRWTSTLPGLKITRSTLAKQQWPERPAPVVPVGAFEQEPPQGVGSARLAVLGDPIEHSKSPELHIAAYRDRGLEWDYHRWRIPAGQLAANLDARGHGWRGFSVTAPLKAEALAWADTASADAQLTGAANTLVFESLDSSSKKHAENTDIAGIIGALAEVEVTALDGPVDVLGAGGTASSAIAAAHRLGADRIRILARRPEAATEVAERFAAVPGLAIEVADLATWQLASGTSLVIDTIPEGFAEVAGVDQALVPGVALFSAAYDPWPTPLADVWTAAGGKVTAGLQMLAHQALVQVRLFSGYSAETPLPNEEFTFKAMRAAVGLPTA</sequence>
<dbReference type="InterPro" id="IPR022893">
    <property type="entry name" value="Shikimate_DH_fam"/>
</dbReference>
<dbReference type="GO" id="GO:0004764">
    <property type="term" value="F:shikimate 3-dehydrogenase (NADP+) activity"/>
    <property type="evidence" value="ECO:0007669"/>
    <property type="project" value="InterPro"/>
</dbReference>
<dbReference type="Proteomes" id="UP000274391">
    <property type="component" value="Unassembled WGS sequence"/>
</dbReference>
<dbReference type="SUPFAM" id="SSF53223">
    <property type="entry name" value="Aminoacid dehydrogenase-like, N-terminal domain"/>
    <property type="match status" value="1"/>
</dbReference>
<comment type="caution">
    <text evidence="4">The sequence shown here is derived from an EMBL/GenBank/DDBJ whole genome shotgun (WGS) entry which is preliminary data.</text>
</comment>
<comment type="pathway">
    <text evidence="1">Metabolic intermediate biosynthesis; chorismate biosynthesis; chorismate from D-erythrose 4-phosphate and phosphoenolpyruvate: step 4/7.</text>
</comment>
<dbReference type="GO" id="GO:0050661">
    <property type="term" value="F:NADP binding"/>
    <property type="evidence" value="ECO:0007669"/>
    <property type="project" value="TreeGrafter"/>
</dbReference>
<evidence type="ECO:0000256" key="1">
    <source>
        <dbReference type="ARBA" id="ARBA00004871"/>
    </source>
</evidence>
<evidence type="ECO:0000259" key="3">
    <source>
        <dbReference type="Pfam" id="PF08501"/>
    </source>
</evidence>
<dbReference type="InterPro" id="IPR036291">
    <property type="entry name" value="NAD(P)-bd_dom_sf"/>
</dbReference>
<dbReference type="PANTHER" id="PTHR21089">
    <property type="entry name" value="SHIKIMATE DEHYDROGENASE"/>
    <property type="match status" value="1"/>
</dbReference>
<dbReference type="CDD" id="cd01065">
    <property type="entry name" value="NAD_bind_Shikimate_DH"/>
    <property type="match status" value="1"/>
</dbReference>
<dbReference type="GO" id="GO:0009073">
    <property type="term" value="P:aromatic amino acid family biosynthetic process"/>
    <property type="evidence" value="ECO:0007669"/>
    <property type="project" value="UniProtKB-KW"/>
</dbReference>
<proteinExistence type="predicted"/>
<evidence type="ECO:0000256" key="2">
    <source>
        <dbReference type="ARBA" id="ARBA00023141"/>
    </source>
</evidence>
<dbReference type="GO" id="GO:0009423">
    <property type="term" value="P:chorismate biosynthetic process"/>
    <property type="evidence" value="ECO:0007669"/>
    <property type="project" value="TreeGrafter"/>
</dbReference>
<protein>
    <submittedName>
        <fullName evidence="4">Shikimate dehydrogenase</fullName>
    </submittedName>
</protein>
<feature type="domain" description="Shikimate dehydrogenase substrate binding N-terminal" evidence="3">
    <location>
        <begin position="67"/>
        <end position="148"/>
    </location>
</feature>
<gene>
    <name evidence="4" type="ORF">EG850_05675</name>
</gene>